<evidence type="ECO:0000313" key="2">
    <source>
        <dbReference type="Proteomes" id="UP001430796"/>
    </source>
</evidence>
<keyword evidence="2" id="KW-1185">Reference proteome</keyword>
<organism evidence="1 2">
    <name type="scientific">Marilutibacter chinensis</name>
    <dbReference type="NCBI Taxonomy" id="2912247"/>
    <lineage>
        <taxon>Bacteria</taxon>
        <taxon>Pseudomonadati</taxon>
        <taxon>Pseudomonadota</taxon>
        <taxon>Gammaproteobacteria</taxon>
        <taxon>Lysobacterales</taxon>
        <taxon>Lysobacteraceae</taxon>
        <taxon>Marilutibacter</taxon>
    </lineage>
</organism>
<gene>
    <name evidence="1" type="ORF">L3V18_12210</name>
</gene>
<dbReference type="GO" id="GO:0006508">
    <property type="term" value="P:proteolysis"/>
    <property type="evidence" value="ECO:0007669"/>
    <property type="project" value="UniProtKB-KW"/>
</dbReference>
<name>A0ABS9HWN5_9GAMM</name>
<keyword evidence="1" id="KW-0645">Protease</keyword>
<comment type="caution">
    <text evidence="1">The sequence shown here is derived from an EMBL/GenBank/DDBJ whole genome shotgun (WGS) entry which is preliminary data.</text>
</comment>
<dbReference type="EMBL" id="JAKJPO010000007">
    <property type="protein sequence ID" value="MCF7222542.1"/>
    <property type="molecule type" value="Genomic_DNA"/>
</dbReference>
<dbReference type="GO" id="GO:0008233">
    <property type="term" value="F:peptidase activity"/>
    <property type="evidence" value="ECO:0007669"/>
    <property type="project" value="UniProtKB-KW"/>
</dbReference>
<dbReference type="Pfam" id="PF06037">
    <property type="entry name" value="DUF922"/>
    <property type="match status" value="1"/>
</dbReference>
<reference evidence="1" key="1">
    <citation type="submission" date="2022-01" db="EMBL/GenBank/DDBJ databases">
        <title>Lysobacter chinensis sp. nov., a bacterium isolated from cow dung compost.</title>
        <authorList>
            <person name="Liu Y."/>
        </authorList>
    </citation>
    <scope>NUCLEOTIDE SEQUENCE</scope>
    <source>
        <strain evidence="1">TLK-CK17</strain>
    </source>
</reference>
<proteinExistence type="predicted"/>
<evidence type="ECO:0000313" key="1">
    <source>
        <dbReference type="EMBL" id="MCF7222542.1"/>
    </source>
</evidence>
<dbReference type="InterPro" id="IPR010321">
    <property type="entry name" value="DUF922"/>
</dbReference>
<accession>A0ABS9HWN5</accession>
<protein>
    <submittedName>
        <fullName evidence="1">DUF922 domain-containing Zn-dependent protease</fullName>
    </submittedName>
</protein>
<sequence length="142" mass="16421">MRENGPRDPVTGRRYSGYAEWQVTWSWQSWPLEDGQCQLGYWDVVADITITLPDWTGRDRAPAALAAQWDRFISALAAHEQVHARHGEQAAAAVRDMFAELPTELACEGSRARIDRRARAIIDEYRRLDRRFDRETRHGMLP</sequence>
<keyword evidence="1" id="KW-0378">Hydrolase</keyword>
<dbReference type="Proteomes" id="UP001430796">
    <property type="component" value="Unassembled WGS sequence"/>
</dbReference>
<reference evidence="1" key="2">
    <citation type="submission" date="2022-01" db="EMBL/GenBank/DDBJ databases">
        <authorList>
            <person name="Zhou L.Y."/>
        </authorList>
    </citation>
    <scope>NUCLEOTIDE SEQUENCE</scope>
    <source>
        <strain evidence="1">TLK-CK17</strain>
    </source>
</reference>